<evidence type="ECO:0008006" key="5">
    <source>
        <dbReference type="Google" id="ProtNLM"/>
    </source>
</evidence>
<dbReference type="Proteomes" id="UP001219525">
    <property type="component" value="Unassembled WGS sequence"/>
</dbReference>
<evidence type="ECO:0000313" key="3">
    <source>
        <dbReference type="EMBL" id="KAJ7193622.1"/>
    </source>
</evidence>
<feature type="chain" id="PRO_5042249812" description="Reverse transcriptase" evidence="2">
    <location>
        <begin position="22"/>
        <end position="327"/>
    </location>
</feature>
<proteinExistence type="predicted"/>
<protein>
    <recommendedName>
        <fullName evidence="5">Reverse transcriptase</fullName>
    </recommendedName>
</protein>
<evidence type="ECO:0000256" key="2">
    <source>
        <dbReference type="SAM" id="SignalP"/>
    </source>
</evidence>
<organism evidence="3 4">
    <name type="scientific">Mycena pura</name>
    <dbReference type="NCBI Taxonomy" id="153505"/>
    <lineage>
        <taxon>Eukaryota</taxon>
        <taxon>Fungi</taxon>
        <taxon>Dikarya</taxon>
        <taxon>Basidiomycota</taxon>
        <taxon>Agaricomycotina</taxon>
        <taxon>Agaricomycetes</taxon>
        <taxon>Agaricomycetidae</taxon>
        <taxon>Agaricales</taxon>
        <taxon>Marasmiineae</taxon>
        <taxon>Mycenaceae</taxon>
        <taxon>Mycena</taxon>
    </lineage>
</organism>
<feature type="region of interest" description="Disordered" evidence="1">
    <location>
        <begin position="296"/>
        <end position="319"/>
    </location>
</feature>
<comment type="caution">
    <text evidence="3">The sequence shown here is derived from an EMBL/GenBank/DDBJ whole genome shotgun (WGS) entry which is preliminary data.</text>
</comment>
<gene>
    <name evidence="3" type="ORF">GGX14DRAFT_577073</name>
</gene>
<dbReference type="AlphaFoldDB" id="A0AAD6USK5"/>
<dbReference type="EMBL" id="JARJCW010000106">
    <property type="protein sequence ID" value="KAJ7193622.1"/>
    <property type="molecule type" value="Genomic_DNA"/>
</dbReference>
<evidence type="ECO:0000256" key="1">
    <source>
        <dbReference type="SAM" id="MobiDB-lite"/>
    </source>
</evidence>
<reference evidence="3" key="1">
    <citation type="submission" date="2023-03" db="EMBL/GenBank/DDBJ databases">
        <title>Massive genome expansion in bonnet fungi (Mycena s.s.) driven by repeated elements and novel gene families across ecological guilds.</title>
        <authorList>
            <consortium name="Lawrence Berkeley National Laboratory"/>
            <person name="Harder C.B."/>
            <person name="Miyauchi S."/>
            <person name="Viragh M."/>
            <person name="Kuo A."/>
            <person name="Thoen E."/>
            <person name="Andreopoulos B."/>
            <person name="Lu D."/>
            <person name="Skrede I."/>
            <person name="Drula E."/>
            <person name="Henrissat B."/>
            <person name="Morin E."/>
            <person name="Kohler A."/>
            <person name="Barry K."/>
            <person name="LaButti K."/>
            <person name="Morin E."/>
            <person name="Salamov A."/>
            <person name="Lipzen A."/>
            <person name="Mereny Z."/>
            <person name="Hegedus B."/>
            <person name="Baldrian P."/>
            <person name="Stursova M."/>
            <person name="Weitz H."/>
            <person name="Taylor A."/>
            <person name="Grigoriev I.V."/>
            <person name="Nagy L.G."/>
            <person name="Martin F."/>
            <person name="Kauserud H."/>
        </authorList>
    </citation>
    <scope>NUCLEOTIDE SEQUENCE</scope>
    <source>
        <strain evidence="3">9144</strain>
    </source>
</reference>
<dbReference type="PROSITE" id="PS51257">
    <property type="entry name" value="PROKAR_LIPOPROTEIN"/>
    <property type="match status" value="1"/>
</dbReference>
<keyword evidence="4" id="KW-1185">Reference proteome</keyword>
<sequence length="327" mass="37112">MSTRLRSNGLICLTVSCYVAFLELGSTPAYRNYIPSSAYLYPLRVRRAELALRYLRYLVQLAPTHLAHNALVESESLRARSKASWGGDLDLALHAVPFTMVPLGNTASLSLDGCNELINILRRRARLWVWKTVEEMVSLPLLHSRREPQEEGPARVVQMCRRHYLTRVTIPDHRLALTRLLCGSFFFRGLRSHPGTHTPGGLMCRKCGRERETPGHVFMICEAEETVCAREELRGRLQTMGCLLPRSFGDAHAEAQMRKLIFDWNTVVPMARFVYRVSRSWKFFGRRLPSMVAEVAPDTDEEDAGWEHDTGTEDGSMDGGAEMVLDF</sequence>
<name>A0AAD6USK5_9AGAR</name>
<keyword evidence="2" id="KW-0732">Signal</keyword>
<accession>A0AAD6USK5</accession>
<feature type="signal peptide" evidence="2">
    <location>
        <begin position="1"/>
        <end position="21"/>
    </location>
</feature>
<evidence type="ECO:0000313" key="4">
    <source>
        <dbReference type="Proteomes" id="UP001219525"/>
    </source>
</evidence>